<keyword evidence="3" id="KW-1185">Reference proteome</keyword>
<protein>
    <recommendedName>
        <fullName evidence="4">C2H2-type domain-containing protein</fullName>
    </recommendedName>
</protein>
<gene>
    <name evidence="2" type="ORF">EXIGLDRAFT_706814</name>
</gene>
<sequence>MDATSGLTVWPTSSLRTQLKPSGKSDVQDTPPKQAGYKRLLIGLPSPYSTHDLIPETANEVMRTAKPIMKDGENRWPCPMSDCEMHYKHSSSLKRHLSRVAAICTQCGNGALSVNEPAWSSRSLAIGGMVSCCLYSLSFSPHLTQLISHYT</sequence>
<reference evidence="2 3" key="1">
    <citation type="journal article" date="2016" name="Mol. Biol. Evol.">
        <title>Comparative Genomics of Early-Diverging Mushroom-Forming Fungi Provides Insights into the Origins of Lignocellulose Decay Capabilities.</title>
        <authorList>
            <person name="Nagy L.G."/>
            <person name="Riley R."/>
            <person name="Tritt A."/>
            <person name="Adam C."/>
            <person name="Daum C."/>
            <person name="Floudas D."/>
            <person name="Sun H."/>
            <person name="Yadav J.S."/>
            <person name="Pangilinan J."/>
            <person name="Larsson K.H."/>
            <person name="Matsuura K."/>
            <person name="Barry K."/>
            <person name="Labutti K."/>
            <person name="Kuo R."/>
            <person name="Ohm R.A."/>
            <person name="Bhattacharya S.S."/>
            <person name="Shirouzu T."/>
            <person name="Yoshinaga Y."/>
            <person name="Martin F.M."/>
            <person name="Grigoriev I.V."/>
            <person name="Hibbett D.S."/>
        </authorList>
    </citation>
    <scope>NUCLEOTIDE SEQUENCE [LARGE SCALE GENOMIC DNA]</scope>
    <source>
        <strain evidence="2 3">HHB12029</strain>
    </source>
</reference>
<dbReference type="Proteomes" id="UP000077266">
    <property type="component" value="Unassembled WGS sequence"/>
</dbReference>
<proteinExistence type="predicted"/>
<feature type="region of interest" description="Disordered" evidence="1">
    <location>
        <begin position="1"/>
        <end position="34"/>
    </location>
</feature>
<evidence type="ECO:0000256" key="1">
    <source>
        <dbReference type="SAM" id="MobiDB-lite"/>
    </source>
</evidence>
<dbReference type="EMBL" id="KV425952">
    <property type="protein sequence ID" value="KZV95772.1"/>
    <property type="molecule type" value="Genomic_DNA"/>
</dbReference>
<evidence type="ECO:0000313" key="3">
    <source>
        <dbReference type="Proteomes" id="UP000077266"/>
    </source>
</evidence>
<feature type="compositionally biased region" description="Polar residues" evidence="1">
    <location>
        <begin position="1"/>
        <end position="20"/>
    </location>
</feature>
<dbReference type="AlphaFoldDB" id="A0A165K4G5"/>
<dbReference type="InParanoid" id="A0A165K4G5"/>
<evidence type="ECO:0000313" key="2">
    <source>
        <dbReference type="EMBL" id="KZV95772.1"/>
    </source>
</evidence>
<evidence type="ECO:0008006" key="4">
    <source>
        <dbReference type="Google" id="ProtNLM"/>
    </source>
</evidence>
<accession>A0A165K4G5</accession>
<organism evidence="2 3">
    <name type="scientific">Exidia glandulosa HHB12029</name>
    <dbReference type="NCBI Taxonomy" id="1314781"/>
    <lineage>
        <taxon>Eukaryota</taxon>
        <taxon>Fungi</taxon>
        <taxon>Dikarya</taxon>
        <taxon>Basidiomycota</taxon>
        <taxon>Agaricomycotina</taxon>
        <taxon>Agaricomycetes</taxon>
        <taxon>Auriculariales</taxon>
        <taxon>Exidiaceae</taxon>
        <taxon>Exidia</taxon>
    </lineage>
</organism>
<name>A0A165K4G5_EXIGL</name>